<evidence type="ECO:0000256" key="6">
    <source>
        <dbReference type="ARBA" id="ARBA00023012"/>
    </source>
</evidence>
<dbReference type="InterPro" id="IPR029016">
    <property type="entry name" value="GAF-like_dom_sf"/>
</dbReference>
<dbReference type="InterPro" id="IPR005467">
    <property type="entry name" value="His_kinase_dom"/>
</dbReference>
<evidence type="ECO:0000256" key="7">
    <source>
        <dbReference type="SAM" id="MobiDB-lite"/>
    </source>
</evidence>
<dbReference type="Gene3D" id="3.30.450.40">
    <property type="match status" value="1"/>
</dbReference>
<keyword evidence="5" id="KW-0418">Kinase</keyword>
<keyword evidence="3" id="KW-0597">Phosphoprotein</keyword>
<gene>
    <name evidence="9" type="ORF">B2G88_00610</name>
</gene>
<dbReference type="InterPro" id="IPR003594">
    <property type="entry name" value="HATPase_dom"/>
</dbReference>
<evidence type="ECO:0000256" key="4">
    <source>
        <dbReference type="ARBA" id="ARBA00022679"/>
    </source>
</evidence>
<dbReference type="InterPro" id="IPR036890">
    <property type="entry name" value="HATPase_C_sf"/>
</dbReference>
<accession>A0A202EAU1</accession>
<dbReference type="Gene3D" id="1.10.287.130">
    <property type="match status" value="1"/>
</dbReference>
<reference evidence="9 10" key="1">
    <citation type="submission" date="2017-02" db="EMBL/GenBank/DDBJ databases">
        <title>Natronthermophilus aegyptiacus gen. nov.,sp. nov., an aerobic, extremely halophilic alkalithermophilic archaeon isolated from the athalassohaline Wadi An Natrun, Egypt.</title>
        <authorList>
            <person name="Zhao B."/>
        </authorList>
    </citation>
    <scope>NUCLEOTIDE SEQUENCE [LARGE SCALE GENOMIC DNA]</scope>
    <source>
        <strain evidence="9 10">CGMCC 1.3597</strain>
    </source>
</reference>
<evidence type="ECO:0000256" key="1">
    <source>
        <dbReference type="ARBA" id="ARBA00000085"/>
    </source>
</evidence>
<dbReference type="EC" id="2.7.13.3" evidence="2"/>
<dbReference type="Gene3D" id="3.30.565.10">
    <property type="entry name" value="Histidine kinase-like ATPase, C-terminal domain"/>
    <property type="match status" value="1"/>
</dbReference>
<proteinExistence type="predicted"/>
<dbReference type="Pfam" id="PF02518">
    <property type="entry name" value="HATPase_c"/>
    <property type="match status" value="1"/>
</dbReference>
<dbReference type="Proteomes" id="UP000196084">
    <property type="component" value="Unassembled WGS sequence"/>
</dbReference>
<dbReference type="SMART" id="SM00387">
    <property type="entry name" value="HATPase_c"/>
    <property type="match status" value="1"/>
</dbReference>
<dbReference type="PANTHER" id="PTHR43711">
    <property type="entry name" value="TWO-COMPONENT HISTIDINE KINASE"/>
    <property type="match status" value="1"/>
</dbReference>
<evidence type="ECO:0000313" key="9">
    <source>
        <dbReference type="EMBL" id="OVE85365.1"/>
    </source>
</evidence>
<dbReference type="InterPro" id="IPR036097">
    <property type="entry name" value="HisK_dim/P_sf"/>
</dbReference>
<dbReference type="SUPFAM" id="SSF55874">
    <property type="entry name" value="ATPase domain of HSP90 chaperone/DNA topoisomerase II/histidine kinase"/>
    <property type="match status" value="1"/>
</dbReference>
<dbReference type="PROSITE" id="PS50109">
    <property type="entry name" value="HIS_KIN"/>
    <property type="match status" value="1"/>
</dbReference>
<dbReference type="InterPro" id="IPR050736">
    <property type="entry name" value="Sensor_HK_Regulatory"/>
</dbReference>
<dbReference type="GO" id="GO:0000155">
    <property type="term" value="F:phosphorelay sensor kinase activity"/>
    <property type="evidence" value="ECO:0007669"/>
    <property type="project" value="InterPro"/>
</dbReference>
<sequence length="414" mass="45451">MAESPLGPDEARAELYEIMNDECSFETKADRALELGRRYLGVDNGHVTKIDEQSDYWKSIASTDPVSGRFPPGLALDLQTTYCRRTIRADEPIALNNVPEQGWADDPAYEAHGLKCYHGTTITLDDGVYGTVCFVSTDARSEPFSSDETMFAELIARLLEHELERKRTEIRLEHLDTFASVVSHDLRSPLTVIQGWTEMAEESGDVELLAHVHPAVDRMQHLLEDVLQAARNGQIVQEVRPMPLSGLAWAAWDTIETGPHDLVVETDAVVRAGPERLQALLENLFRNAVEHGAPDTQSELPAPADQQSLTISVTDLEDEYGRPDGFAVADTGVGIPADRRDSIFDYGYTTSSEGTGFGLAIVEAIVDAHEWSIALAEHEGESVRDVDGDADSAGDESGARFEIRGVDFQPSDLS</sequence>
<feature type="domain" description="Histidine kinase" evidence="8">
    <location>
        <begin position="181"/>
        <end position="383"/>
    </location>
</feature>
<organism evidence="9 10">
    <name type="scientific">Natronolimnobius baerhuensis</name>
    <dbReference type="NCBI Taxonomy" id="253108"/>
    <lineage>
        <taxon>Archaea</taxon>
        <taxon>Methanobacteriati</taxon>
        <taxon>Methanobacteriota</taxon>
        <taxon>Stenosarchaea group</taxon>
        <taxon>Halobacteria</taxon>
        <taxon>Halobacteriales</taxon>
        <taxon>Natrialbaceae</taxon>
        <taxon>Natronolimnobius</taxon>
    </lineage>
</organism>
<dbReference type="RefSeq" id="WP_087713694.1">
    <property type="nucleotide sequence ID" value="NZ_MWPH01000001.1"/>
</dbReference>
<dbReference type="Pfam" id="PF01590">
    <property type="entry name" value="GAF"/>
    <property type="match status" value="1"/>
</dbReference>
<keyword evidence="10" id="KW-1185">Reference proteome</keyword>
<dbReference type="InterPro" id="IPR004358">
    <property type="entry name" value="Sig_transdc_His_kin-like_C"/>
</dbReference>
<comment type="catalytic activity">
    <reaction evidence="1">
        <text>ATP + protein L-histidine = ADP + protein N-phospho-L-histidine.</text>
        <dbReference type="EC" id="2.7.13.3"/>
    </reaction>
</comment>
<dbReference type="CDD" id="cd00082">
    <property type="entry name" value="HisKA"/>
    <property type="match status" value="1"/>
</dbReference>
<keyword evidence="6" id="KW-0902">Two-component regulatory system</keyword>
<evidence type="ECO:0000259" key="8">
    <source>
        <dbReference type="PROSITE" id="PS50109"/>
    </source>
</evidence>
<keyword evidence="4" id="KW-0808">Transferase</keyword>
<dbReference type="EMBL" id="MWPH01000001">
    <property type="protein sequence ID" value="OVE85365.1"/>
    <property type="molecule type" value="Genomic_DNA"/>
</dbReference>
<dbReference type="PRINTS" id="PR00344">
    <property type="entry name" value="BCTRLSENSOR"/>
</dbReference>
<dbReference type="SUPFAM" id="SSF47384">
    <property type="entry name" value="Homodimeric domain of signal transducing histidine kinase"/>
    <property type="match status" value="1"/>
</dbReference>
<dbReference type="SMART" id="SM00388">
    <property type="entry name" value="HisKA"/>
    <property type="match status" value="1"/>
</dbReference>
<dbReference type="InterPro" id="IPR003661">
    <property type="entry name" value="HisK_dim/P_dom"/>
</dbReference>
<dbReference type="InterPro" id="IPR003018">
    <property type="entry name" value="GAF"/>
</dbReference>
<evidence type="ECO:0000256" key="5">
    <source>
        <dbReference type="ARBA" id="ARBA00022777"/>
    </source>
</evidence>
<evidence type="ECO:0000256" key="3">
    <source>
        <dbReference type="ARBA" id="ARBA00022553"/>
    </source>
</evidence>
<protein>
    <recommendedName>
        <fullName evidence="2">histidine kinase</fullName>
        <ecNumber evidence="2">2.7.13.3</ecNumber>
    </recommendedName>
</protein>
<dbReference type="AlphaFoldDB" id="A0A202EAU1"/>
<dbReference type="Pfam" id="PF00512">
    <property type="entry name" value="HisKA"/>
    <property type="match status" value="1"/>
</dbReference>
<dbReference type="PANTHER" id="PTHR43711:SF1">
    <property type="entry name" value="HISTIDINE KINASE 1"/>
    <property type="match status" value="1"/>
</dbReference>
<evidence type="ECO:0000256" key="2">
    <source>
        <dbReference type="ARBA" id="ARBA00012438"/>
    </source>
</evidence>
<dbReference type="OrthoDB" id="8127at2157"/>
<name>A0A202EAU1_9EURY</name>
<comment type="caution">
    <text evidence="9">The sequence shown here is derived from an EMBL/GenBank/DDBJ whole genome shotgun (WGS) entry which is preliminary data.</text>
</comment>
<feature type="region of interest" description="Disordered" evidence="7">
    <location>
        <begin position="380"/>
        <end position="414"/>
    </location>
</feature>
<evidence type="ECO:0000313" key="10">
    <source>
        <dbReference type="Proteomes" id="UP000196084"/>
    </source>
</evidence>
<dbReference type="SMART" id="SM00065">
    <property type="entry name" value="GAF"/>
    <property type="match status" value="1"/>
</dbReference>
<dbReference type="SUPFAM" id="SSF55781">
    <property type="entry name" value="GAF domain-like"/>
    <property type="match status" value="1"/>
</dbReference>